<protein>
    <submittedName>
        <fullName evidence="2">Uncharacterized protein</fullName>
    </submittedName>
</protein>
<evidence type="ECO:0000313" key="3">
    <source>
        <dbReference type="Proteomes" id="UP000321595"/>
    </source>
</evidence>
<dbReference type="KEGG" id="bbae:FRD01_00220"/>
<keyword evidence="3" id="KW-1185">Reference proteome</keyword>
<sequence>MTEWKDEMFKAAMKVMQNPTAQKVMNSDKFQKAVAGAFKASFTLKSELDEKKADVARKLNLATSDDLRTMKRELDRLQRQVAKMKKEAQDESDS</sequence>
<feature type="coiled-coil region" evidence="1">
    <location>
        <begin position="60"/>
        <end position="94"/>
    </location>
</feature>
<name>A0A5B8XNW4_9DELT</name>
<dbReference type="AlphaFoldDB" id="A0A5B8XNW4"/>
<evidence type="ECO:0000256" key="1">
    <source>
        <dbReference type="SAM" id="Coils"/>
    </source>
</evidence>
<reference evidence="2 3" key="1">
    <citation type="submission" date="2019-08" db="EMBL/GenBank/DDBJ databases">
        <authorList>
            <person name="Liang Q."/>
        </authorList>
    </citation>
    <scope>NUCLEOTIDE SEQUENCE [LARGE SCALE GENOMIC DNA]</scope>
    <source>
        <strain evidence="2 3">V1718</strain>
    </source>
</reference>
<dbReference type="OrthoDB" id="5515863at2"/>
<evidence type="ECO:0000313" key="2">
    <source>
        <dbReference type="EMBL" id="QED25713.1"/>
    </source>
</evidence>
<accession>A0A5B8XNW4</accession>
<proteinExistence type="predicted"/>
<organism evidence="2 3">
    <name type="scientific">Microvenator marinus</name>
    <dbReference type="NCBI Taxonomy" id="2600177"/>
    <lineage>
        <taxon>Bacteria</taxon>
        <taxon>Deltaproteobacteria</taxon>
        <taxon>Bradymonadales</taxon>
        <taxon>Microvenatoraceae</taxon>
        <taxon>Microvenator</taxon>
    </lineage>
</organism>
<dbReference type="EMBL" id="CP042467">
    <property type="protein sequence ID" value="QED25713.1"/>
    <property type="molecule type" value="Genomic_DNA"/>
</dbReference>
<gene>
    <name evidence="2" type="ORF">FRD01_00220</name>
</gene>
<dbReference type="RefSeq" id="WP_146956532.1">
    <property type="nucleotide sequence ID" value="NZ_CP042467.1"/>
</dbReference>
<keyword evidence="1" id="KW-0175">Coiled coil</keyword>
<dbReference type="Proteomes" id="UP000321595">
    <property type="component" value="Chromosome"/>
</dbReference>